<organism evidence="1 2">
    <name type="scientific">Fusarium flagelliforme</name>
    <dbReference type="NCBI Taxonomy" id="2675880"/>
    <lineage>
        <taxon>Eukaryota</taxon>
        <taxon>Fungi</taxon>
        <taxon>Dikarya</taxon>
        <taxon>Ascomycota</taxon>
        <taxon>Pezizomycotina</taxon>
        <taxon>Sordariomycetes</taxon>
        <taxon>Hypocreomycetidae</taxon>
        <taxon>Hypocreales</taxon>
        <taxon>Nectriaceae</taxon>
        <taxon>Fusarium</taxon>
        <taxon>Fusarium incarnatum-equiseti species complex</taxon>
    </lineage>
</organism>
<dbReference type="EMBL" id="PXXK01001006">
    <property type="protein sequence ID" value="RFN40234.1"/>
    <property type="molecule type" value="Genomic_DNA"/>
</dbReference>
<reference evidence="1 2" key="1">
    <citation type="journal article" date="2018" name="PLoS Pathog.">
        <title>Evolution of structural diversity of trichothecenes, a family of toxins produced by plant pathogenic and entomopathogenic fungi.</title>
        <authorList>
            <person name="Proctor R.H."/>
            <person name="McCormick S.P."/>
            <person name="Kim H.S."/>
            <person name="Cardoza R.E."/>
            <person name="Stanley A.M."/>
            <person name="Lindo L."/>
            <person name="Kelly A."/>
            <person name="Brown D.W."/>
            <person name="Lee T."/>
            <person name="Vaughan M.M."/>
            <person name="Alexander N.J."/>
            <person name="Busman M."/>
            <person name="Gutierrez S."/>
        </authorList>
    </citation>
    <scope>NUCLEOTIDE SEQUENCE [LARGE SCALE GENOMIC DNA]</scope>
    <source>
        <strain evidence="1 2">NRRL 13405</strain>
    </source>
</reference>
<feature type="non-terminal residue" evidence="1">
    <location>
        <position position="87"/>
    </location>
</feature>
<dbReference type="Proteomes" id="UP000265631">
    <property type="component" value="Unassembled WGS sequence"/>
</dbReference>
<gene>
    <name evidence="1" type="ORF">FIE12Z_13069</name>
</gene>
<dbReference type="AlphaFoldDB" id="A0A395M4B3"/>
<keyword evidence="2" id="KW-1185">Reference proteome</keyword>
<protein>
    <submittedName>
        <fullName evidence="1">Uncharacterized protein</fullName>
    </submittedName>
</protein>
<name>A0A395M4B3_9HYPO</name>
<evidence type="ECO:0000313" key="1">
    <source>
        <dbReference type="EMBL" id="RFN40234.1"/>
    </source>
</evidence>
<proteinExistence type="predicted"/>
<accession>A0A395M4B3</accession>
<evidence type="ECO:0000313" key="2">
    <source>
        <dbReference type="Proteomes" id="UP000265631"/>
    </source>
</evidence>
<sequence>MPTVATRARSEVDDHVSVPVLAAVGGGESSTGSVEVLVVHAVPEAAATSRDIIDAGADNEPPSEQGSFVELPAAVVGHGAGGEAEDS</sequence>
<comment type="caution">
    <text evidence="1">The sequence shown here is derived from an EMBL/GenBank/DDBJ whole genome shotgun (WGS) entry which is preliminary data.</text>
</comment>